<comment type="caution">
    <text evidence="2">The sequence shown here is derived from an EMBL/GenBank/DDBJ whole genome shotgun (WGS) entry which is preliminary data.</text>
</comment>
<dbReference type="InterPro" id="IPR043502">
    <property type="entry name" value="DNA/RNA_pol_sf"/>
</dbReference>
<dbReference type="EMBL" id="CAKOGL010000057">
    <property type="protein sequence ID" value="CAH2109119.1"/>
    <property type="molecule type" value="Genomic_DNA"/>
</dbReference>
<evidence type="ECO:0000313" key="3">
    <source>
        <dbReference type="Proteomes" id="UP001153954"/>
    </source>
</evidence>
<dbReference type="Pfam" id="PF00078">
    <property type="entry name" value="RVT_1"/>
    <property type="match status" value="1"/>
</dbReference>
<dbReference type="InterPro" id="IPR000477">
    <property type="entry name" value="RT_dom"/>
</dbReference>
<accession>A0AAU9VFB5</accession>
<evidence type="ECO:0000259" key="1">
    <source>
        <dbReference type="PROSITE" id="PS50878"/>
    </source>
</evidence>
<dbReference type="CDD" id="cd01650">
    <property type="entry name" value="RT_nLTR_like"/>
    <property type="match status" value="1"/>
</dbReference>
<dbReference type="PROSITE" id="PS50878">
    <property type="entry name" value="RT_POL"/>
    <property type="match status" value="1"/>
</dbReference>
<evidence type="ECO:0000313" key="2">
    <source>
        <dbReference type="EMBL" id="CAH2109119.1"/>
    </source>
</evidence>
<sequence>MQSGFRKGHSTTTALGDVVDNILFAQDRGEITALVLLDYSRAFDTLNIPLLLSKMKYYGFTDNCVSWFDSYLKNRHQIVELVDDDGTLTRSNAHYVNRGVPQGSVLGPLIFSLYTADVIKQIQHSCYHMYADDIQVYASFSPDNMTEVISKLNEDLARISEWSEANALVLNPGKTKYMLMGTKAQINKIANVMPPIHIKGNLIETVPETRNLGLLMDEGMRFEKHIVKTVSNCFYRLKILYKIRRFISTDLRIKLR</sequence>
<dbReference type="Proteomes" id="UP001153954">
    <property type="component" value="Unassembled WGS sequence"/>
</dbReference>
<dbReference type="GO" id="GO:0071897">
    <property type="term" value="P:DNA biosynthetic process"/>
    <property type="evidence" value="ECO:0007669"/>
    <property type="project" value="UniProtKB-ARBA"/>
</dbReference>
<proteinExistence type="predicted"/>
<dbReference type="PANTHER" id="PTHR33332">
    <property type="entry name" value="REVERSE TRANSCRIPTASE DOMAIN-CONTAINING PROTEIN"/>
    <property type="match status" value="1"/>
</dbReference>
<gene>
    <name evidence="2" type="ORF">EEDITHA_LOCUS22985</name>
</gene>
<feature type="domain" description="Reverse transcriptase" evidence="1">
    <location>
        <begin position="1"/>
        <end position="203"/>
    </location>
</feature>
<dbReference type="SUPFAM" id="SSF56672">
    <property type="entry name" value="DNA/RNA polymerases"/>
    <property type="match status" value="1"/>
</dbReference>
<name>A0AAU9VFB5_EUPED</name>
<dbReference type="AlphaFoldDB" id="A0AAU9VFB5"/>
<reference evidence="2" key="1">
    <citation type="submission" date="2022-03" db="EMBL/GenBank/DDBJ databases">
        <authorList>
            <person name="Tunstrom K."/>
        </authorList>
    </citation>
    <scope>NUCLEOTIDE SEQUENCE</scope>
</reference>
<organism evidence="2 3">
    <name type="scientific">Euphydryas editha</name>
    <name type="common">Edith's checkerspot</name>
    <dbReference type="NCBI Taxonomy" id="104508"/>
    <lineage>
        <taxon>Eukaryota</taxon>
        <taxon>Metazoa</taxon>
        <taxon>Ecdysozoa</taxon>
        <taxon>Arthropoda</taxon>
        <taxon>Hexapoda</taxon>
        <taxon>Insecta</taxon>
        <taxon>Pterygota</taxon>
        <taxon>Neoptera</taxon>
        <taxon>Endopterygota</taxon>
        <taxon>Lepidoptera</taxon>
        <taxon>Glossata</taxon>
        <taxon>Ditrysia</taxon>
        <taxon>Papilionoidea</taxon>
        <taxon>Nymphalidae</taxon>
        <taxon>Nymphalinae</taxon>
        <taxon>Euphydryas</taxon>
    </lineage>
</organism>
<keyword evidence="3" id="KW-1185">Reference proteome</keyword>
<protein>
    <recommendedName>
        <fullName evidence="1">Reverse transcriptase domain-containing protein</fullName>
    </recommendedName>
</protein>